<dbReference type="EMBL" id="MU276171">
    <property type="protein sequence ID" value="KAI0040751.1"/>
    <property type="molecule type" value="Genomic_DNA"/>
</dbReference>
<comment type="caution">
    <text evidence="1">The sequence shown here is derived from an EMBL/GenBank/DDBJ whole genome shotgun (WGS) entry which is preliminary data.</text>
</comment>
<dbReference type="Proteomes" id="UP000814033">
    <property type="component" value="Unassembled WGS sequence"/>
</dbReference>
<gene>
    <name evidence="1" type="ORF">FA95DRAFT_1576785</name>
</gene>
<evidence type="ECO:0000313" key="1">
    <source>
        <dbReference type="EMBL" id="KAI0040751.1"/>
    </source>
</evidence>
<name>A0ACB8R9E6_9AGAM</name>
<organism evidence="1 2">
    <name type="scientific">Auriscalpium vulgare</name>
    <dbReference type="NCBI Taxonomy" id="40419"/>
    <lineage>
        <taxon>Eukaryota</taxon>
        <taxon>Fungi</taxon>
        <taxon>Dikarya</taxon>
        <taxon>Basidiomycota</taxon>
        <taxon>Agaricomycotina</taxon>
        <taxon>Agaricomycetes</taxon>
        <taxon>Russulales</taxon>
        <taxon>Auriscalpiaceae</taxon>
        <taxon>Auriscalpium</taxon>
    </lineage>
</organism>
<evidence type="ECO:0000313" key="2">
    <source>
        <dbReference type="Proteomes" id="UP000814033"/>
    </source>
</evidence>
<keyword evidence="2" id="KW-1185">Reference proteome</keyword>
<reference evidence="1" key="1">
    <citation type="submission" date="2021-02" db="EMBL/GenBank/DDBJ databases">
        <authorList>
            <consortium name="DOE Joint Genome Institute"/>
            <person name="Ahrendt S."/>
            <person name="Looney B.P."/>
            <person name="Miyauchi S."/>
            <person name="Morin E."/>
            <person name="Drula E."/>
            <person name="Courty P.E."/>
            <person name="Chicoki N."/>
            <person name="Fauchery L."/>
            <person name="Kohler A."/>
            <person name="Kuo A."/>
            <person name="Labutti K."/>
            <person name="Pangilinan J."/>
            <person name="Lipzen A."/>
            <person name="Riley R."/>
            <person name="Andreopoulos W."/>
            <person name="He G."/>
            <person name="Johnson J."/>
            <person name="Barry K.W."/>
            <person name="Grigoriev I.V."/>
            <person name="Nagy L."/>
            <person name="Hibbett D."/>
            <person name="Henrissat B."/>
            <person name="Matheny P.B."/>
            <person name="Labbe J."/>
            <person name="Martin F."/>
        </authorList>
    </citation>
    <scope>NUCLEOTIDE SEQUENCE</scope>
    <source>
        <strain evidence="1">FP105234-sp</strain>
    </source>
</reference>
<accession>A0ACB8R9E6</accession>
<reference evidence="1" key="2">
    <citation type="journal article" date="2022" name="New Phytol.">
        <title>Evolutionary transition to the ectomycorrhizal habit in the genomes of a hyperdiverse lineage of mushroom-forming fungi.</title>
        <authorList>
            <person name="Looney B."/>
            <person name="Miyauchi S."/>
            <person name="Morin E."/>
            <person name="Drula E."/>
            <person name="Courty P.E."/>
            <person name="Kohler A."/>
            <person name="Kuo A."/>
            <person name="LaButti K."/>
            <person name="Pangilinan J."/>
            <person name="Lipzen A."/>
            <person name="Riley R."/>
            <person name="Andreopoulos W."/>
            <person name="He G."/>
            <person name="Johnson J."/>
            <person name="Nolan M."/>
            <person name="Tritt A."/>
            <person name="Barry K.W."/>
            <person name="Grigoriev I.V."/>
            <person name="Nagy L.G."/>
            <person name="Hibbett D."/>
            <person name="Henrissat B."/>
            <person name="Matheny P.B."/>
            <person name="Labbe J."/>
            <person name="Martin F.M."/>
        </authorList>
    </citation>
    <scope>NUCLEOTIDE SEQUENCE</scope>
    <source>
        <strain evidence="1">FP105234-sp</strain>
    </source>
</reference>
<sequence>MKTPAPHEDRAASGNAASIPATTFESSILEARQLTSTHIAQLANAPVDLEERDEKPEPIPENEWPPSTILEYSDITATDAYQQYRVHPRELKTLNYVEQYSDNWEPGHYPMHLYREVEVERLAWREHGGPAGWKWL</sequence>
<proteinExistence type="predicted"/>
<protein>
    <submittedName>
        <fullName evidence="1">Uncharacterized protein</fullName>
    </submittedName>
</protein>